<dbReference type="EMBL" id="RIAR02000001">
    <property type="protein sequence ID" value="NSL88681.1"/>
    <property type="molecule type" value="Genomic_DNA"/>
</dbReference>
<feature type="domain" description="Signal transduction histidine kinase internal region" evidence="1">
    <location>
        <begin position="150"/>
        <end position="227"/>
    </location>
</feature>
<dbReference type="GO" id="GO:0000155">
    <property type="term" value="F:phosphorelay sensor kinase activity"/>
    <property type="evidence" value="ECO:0007669"/>
    <property type="project" value="InterPro"/>
</dbReference>
<gene>
    <name evidence="2" type="ORF">ECE50_017705</name>
</gene>
<accession>A0A3S1DM94</accession>
<keyword evidence="2" id="KW-0418">Kinase</keyword>
<dbReference type="PANTHER" id="PTHR34220">
    <property type="entry name" value="SENSOR HISTIDINE KINASE YPDA"/>
    <property type="match status" value="1"/>
</dbReference>
<dbReference type="GO" id="GO:0016020">
    <property type="term" value="C:membrane"/>
    <property type="evidence" value="ECO:0007669"/>
    <property type="project" value="InterPro"/>
</dbReference>
<organism evidence="2 3">
    <name type="scientific">Chitinophaga solisilvae</name>
    <dbReference type="NCBI Taxonomy" id="1233460"/>
    <lineage>
        <taxon>Bacteria</taxon>
        <taxon>Pseudomonadati</taxon>
        <taxon>Bacteroidota</taxon>
        <taxon>Chitinophagia</taxon>
        <taxon>Chitinophagales</taxon>
        <taxon>Chitinophagaceae</taxon>
        <taxon>Chitinophaga</taxon>
    </lineage>
</organism>
<name>A0A3S1DM94_9BACT</name>
<dbReference type="AlphaFoldDB" id="A0A3S1DM94"/>
<comment type="caution">
    <text evidence="2">The sequence shown here is derived from an EMBL/GenBank/DDBJ whole genome shotgun (WGS) entry which is preliminary data.</text>
</comment>
<evidence type="ECO:0000313" key="3">
    <source>
        <dbReference type="Proteomes" id="UP000281028"/>
    </source>
</evidence>
<dbReference type="Pfam" id="PF06580">
    <property type="entry name" value="His_kinase"/>
    <property type="match status" value="1"/>
</dbReference>
<protein>
    <submittedName>
        <fullName evidence="2">Histidine kinase</fullName>
    </submittedName>
</protein>
<sequence>MKALLRSRNIIIVLHVLIWGMVLLLPYLVSTEANDYRVGPLPGTFFTLSGIIHLIIFYVNAFFLCPRWLNRRYWWLYIVAAAALLGGSFWLKYHMMAWWYPELLQDRPAYRAVFSPSVGVFVISLVYRKILDRIRAEKEQKEKQAQQLSSELKFLRSQISPHFLFNVLTNLVSLARKKSDQLEPSLIMLSELMRYMIYDAGGARVAVTKEVAYLESYIALQRLRFGTDVDIQAGIHLEENAGAQLIEPMLLIPFVENAFKHGTGVVSPVITVRLYVKQEELMFEVNNAYDRILDSSKDESSGIGLANVRSRLDLLYRHKHQLKIMDNGHEFNISLTLTLI</sequence>
<evidence type="ECO:0000259" key="1">
    <source>
        <dbReference type="Pfam" id="PF06580"/>
    </source>
</evidence>
<dbReference type="InterPro" id="IPR036890">
    <property type="entry name" value="HATPase_C_sf"/>
</dbReference>
<dbReference type="InterPro" id="IPR050640">
    <property type="entry name" value="Bact_2-comp_sensor_kinase"/>
</dbReference>
<dbReference type="Gene3D" id="3.30.565.10">
    <property type="entry name" value="Histidine kinase-like ATPase, C-terminal domain"/>
    <property type="match status" value="1"/>
</dbReference>
<dbReference type="OrthoDB" id="9792992at2"/>
<proteinExistence type="predicted"/>
<keyword evidence="3" id="KW-1185">Reference proteome</keyword>
<dbReference type="Proteomes" id="UP000281028">
    <property type="component" value="Unassembled WGS sequence"/>
</dbReference>
<reference evidence="2" key="1">
    <citation type="submission" date="2020-05" db="EMBL/GenBank/DDBJ databases">
        <title>Chitinophaga laudate sp. nov., isolated from a tropical peat swamp.</title>
        <authorList>
            <person name="Goh C.B.S."/>
            <person name="Lee M.S."/>
            <person name="Parimannan S."/>
            <person name="Pasbakhsh P."/>
            <person name="Yule C.M."/>
            <person name="Rajandas H."/>
            <person name="Loke S."/>
            <person name="Croft L."/>
            <person name="Tan J.B.L."/>
        </authorList>
    </citation>
    <scope>NUCLEOTIDE SEQUENCE</scope>
    <source>
        <strain evidence="2">Mgbs1</strain>
    </source>
</reference>
<keyword evidence="2" id="KW-0808">Transferase</keyword>
<dbReference type="SUPFAM" id="SSF55874">
    <property type="entry name" value="ATPase domain of HSP90 chaperone/DNA topoisomerase II/histidine kinase"/>
    <property type="match status" value="1"/>
</dbReference>
<dbReference type="PANTHER" id="PTHR34220:SF7">
    <property type="entry name" value="SENSOR HISTIDINE KINASE YPDA"/>
    <property type="match status" value="1"/>
</dbReference>
<evidence type="ECO:0000313" key="2">
    <source>
        <dbReference type="EMBL" id="NSL88681.1"/>
    </source>
</evidence>
<dbReference type="InterPro" id="IPR010559">
    <property type="entry name" value="Sig_transdc_His_kin_internal"/>
</dbReference>